<gene>
    <name evidence="2" type="ORF">GCM10007391_28570</name>
</gene>
<dbReference type="NCBIfam" id="TIGR02532">
    <property type="entry name" value="IV_pilin_GFxxxE"/>
    <property type="match status" value="1"/>
</dbReference>
<keyword evidence="3" id="KW-1185">Reference proteome</keyword>
<protein>
    <recommendedName>
        <fullName evidence="4">Prepilin-type N-terminal cleavage/methylation domain-containing protein</fullName>
    </recommendedName>
</protein>
<feature type="transmembrane region" description="Helical" evidence="1">
    <location>
        <begin position="20"/>
        <end position="42"/>
    </location>
</feature>
<keyword evidence="1" id="KW-0472">Membrane</keyword>
<organism evidence="2 3">
    <name type="scientific">Alteromonas halophila</name>
    <dbReference type="NCBI Taxonomy" id="516698"/>
    <lineage>
        <taxon>Bacteria</taxon>
        <taxon>Pseudomonadati</taxon>
        <taxon>Pseudomonadota</taxon>
        <taxon>Gammaproteobacteria</taxon>
        <taxon>Alteromonadales</taxon>
        <taxon>Alteromonadaceae</taxon>
        <taxon>Alteromonas/Salinimonas group</taxon>
        <taxon>Alteromonas</taxon>
    </lineage>
</organism>
<sequence>MQMSAMRPHRGESGFTLIELLVTLIILGLTASLVGPAVFSWLDSREAAARRNTLENSLSMLPLETLRSGKAVTLEQPGELGMENTQGIRIEEPIIVLANGYCKSGRVSLTLQQRVYYYQINAPFCEVELIENN</sequence>
<name>A0A918N133_9ALTE</name>
<dbReference type="Pfam" id="PF07963">
    <property type="entry name" value="N_methyl"/>
    <property type="match status" value="1"/>
</dbReference>
<keyword evidence="1" id="KW-0812">Transmembrane</keyword>
<evidence type="ECO:0000313" key="2">
    <source>
        <dbReference type="EMBL" id="GGW92476.1"/>
    </source>
</evidence>
<dbReference type="Proteomes" id="UP000631300">
    <property type="component" value="Unassembled WGS sequence"/>
</dbReference>
<evidence type="ECO:0000256" key="1">
    <source>
        <dbReference type="SAM" id="Phobius"/>
    </source>
</evidence>
<comment type="caution">
    <text evidence="2">The sequence shown here is derived from an EMBL/GenBank/DDBJ whole genome shotgun (WGS) entry which is preliminary data.</text>
</comment>
<evidence type="ECO:0008006" key="4">
    <source>
        <dbReference type="Google" id="ProtNLM"/>
    </source>
</evidence>
<evidence type="ECO:0000313" key="3">
    <source>
        <dbReference type="Proteomes" id="UP000631300"/>
    </source>
</evidence>
<accession>A0A918N133</accession>
<reference evidence="2" key="2">
    <citation type="submission" date="2020-09" db="EMBL/GenBank/DDBJ databases">
        <authorList>
            <person name="Sun Q."/>
            <person name="Kim S."/>
        </authorList>
    </citation>
    <scope>NUCLEOTIDE SEQUENCE</scope>
    <source>
        <strain evidence="2">KCTC 22164</strain>
    </source>
</reference>
<dbReference type="Gene3D" id="3.30.700.10">
    <property type="entry name" value="Glycoprotein, Type 4 Pilin"/>
    <property type="match status" value="1"/>
</dbReference>
<dbReference type="SUPFAM" id="SSF54523">
    <property type="entry name" value="Pili subunits"/>
    <property type="match status" value="1"/>
</dbReference>
<dbReference type="InterPro" id="IPR012902">
    <property type="entry name" value="N_methyl_site"/>
</dbReference>
<dbReference type="PROSITE" id="PS00409">
    <property type="entry name" value="PROKAR_NTER_METHYL"/>
    <property type="match status" value="1"/>
</dbReference>
<dbReference type="InterPro" id="IPR045584">
    <property type="entry name" value="Pilin-like"/>
</dbReference>
<proteinExistence type="predicted"/>
<keyword evidence="1" id="KW-1133">Transmembrane helix</keyword>
<dbReference type="EMBL" id="BMXP01000008">
    <property type="protein sequence ID" value="GGW92476.1"/>
    <property type="molecule type" value="Genomic_DNA"/>
</dbReference>
<reference evidence="2" key="1">
    <citation type="journal article" date="2014" name="Int. J. Syst. Evol. Microbiol.">
        <title>Complete genome sequence of Corynebacterium casei LMG S-19264T (=DSM 44701T), isolated from a smear-ripened cheese.</title>
        <authorList>
            <consortium name="US DOE Joint Genome Institute (JGI-PGF)"/>
            <person name="Walter F."/>
            <person name="Albersmeier A."/>
            <person name="Kalinowski J."/>
            <person name="Ruckert C."/>
        </authorList>
    </citation>
    <scope>NUCLEOTIDE SEQUENCE</scope>
    <source>
        <strain evidence="2">KCTC 22164</strain>
    </source>
</reference>
<dbReference type="AlphaFoldDB" id="A0A918N133"/>